<dbReference type="Proteomes" id="UP000013638">
    <property type="component" value="Unassembled WGS sequence"/>
</dbReference>
<organism evidence="1 2">
    <name type="scientific">Enterococcus faecalis ATCC 6055</name>
    <dbReference type="NCBI Taxonomy" id="1169311"/>
    <lineage>
        <taxon>Bacteria</taxon>
        <taxon>Bacillati</taxon>
        <taxon>Bacillota</taxon>
        <taxon>Bacilli</taxon>
        <taxon>Lactobacillales</taxon>
        <taxon>Enterococcaceae</taxon>
        <taxon>Enterococcus</taxon>
    </lineage>
</organism>
<protein>
    <submittedName>
        <fullName evidence="1">Uncharacterized protein</fullName>
    </submittedName>
</protein>
<dbReference type="RefSeq" id="WP_010828653.1">
    <property type="nucleotide sequence ID" value="NZ_KB944851.1"/>
</dbReference>
<dbReference type="PATRIC" id="fig|1169311.3.peg.822"/>
<accession>R3I9Z5</accession>
<name>R3I9Z5_ENTFL</name>
<dbReference type="HOGENOM" id="CLU_1276034_0_0_9"/>
<reference evidence="1 2" key="1">
    <citation type="submission" date="2013-02" db="EMBL/GenBank/DDBJ databases">
        <title>The Genome Sequence of Enterococcus faecalis ATCC_6055.</title>
        <authorList>
            <consortium name="The Broad Institute Genome Sequencing Platform"/>
            <consortium name="The Broad Institute Genome Sequencing Center for Infectious Disease"/>
            <person name="Earl A.M."/>
            <person name="Gilmore M.S."/>
            <person name="Lebreton F."/>
            <person name="Walker B."/>
            <person name="Young S.K."/>
            <person name="Zeng Q."/>
            <person name="Gargeya S."/>
            <person name="Fitzgerald M."/>
            <person name="Haas B."/>
            <person name="Abouelleil A."/>
            <person name="Alvarado L."/>
            <person name="Arachchi H.M."/>
            <person name="Berlin A.M."/>
            <person name="Chapman S.B."/>
            <person name="Dewar J."/>
            <person name="Goldberg J."/>
            <person name="Griggs A."/>
            <person name="Gujja S."/>
            <person name="Hansen M."/>
            <person name="Howarth C."/>
            <person name="Imamovic A."/>
            <person name="Larimer J."/>
            <person name="McCowan C."/>
            <person name="Murphy C."/>
            <person name="Neiman D."/>
            <person name="Pearson M."/>
            <person name="Priest M."/>
            <person name="Roberts A."/>
            <person name="Saif S."/>
            <person name="Shea T."/>
            <person name="Sisk P."/>
            <person name="Sykes S."/>
            <person name="Wortman J."/>
            <person name="Nusbaum C."/>
            <person name="Birren B."/>
        </authorList>
    </citation>
    <scope>NUCLEOTIDE SEQUENCE [LARGE SCALE GENOMIC DNA]</scope>
    <source>
        <strain evidence="1 2">ATCC 6055</strain>
    </source>
</reference>
<evidence type="ECO:0000313" key="2">
    <source>
        <dbReference type="Proteomes" id="UP000013638"/>
    </source>
</evidence>
<gene>
    <name evidence="1" type="ORF">WOU_00834</name>
</gene>
<evidence type="ECO:0000313" key="1">
    <source>
        <dbReference type="EMBL" id="EOK14677.1"/>
    </source>
</evidence>
<proteinExistence type="predicted"/>
<dbReference type="AlphaFoldDB" id="R3I9Z5"/>
<dbReference type="EMBL" id="ASDZ01000012">
    <property type="protein sequence ID" value="EOK14677.1"/>
    <property type="molecule type" value="Genomic_DNA"/>
</dbReference>
<sequence>MKNIYTCTKPNKILENKKRILRQKNSRILKELLHCFQQHQKYIYTKYHLTFKHEYGHVKEALELGFTFTLIALFDKYNKKHHLFYLKDGKIKYGYIDVNKVDNPPRGISYFYSNYATNSDWKKVSIGGFVSDMLLTEKSYSESKNSFGDTLESKLHPMNSDYHILKRLSQNENYYKELNKSFKSIHNYLYSSIIEEIPKSKLPLDKYRALIKASNI</sequence>
<comment type="caution">
    <text evidence="1">The sequence shown here is derived from an EMBL/GenBank/DDBJ whole genome shotgun (WGS) entry which is preliminary data.</text>
</comment>